<dbReference type="Gene3D" id="3.30.9.10">
    <property type="entry name" value="D-Amino Acid Oxidase, subunit A, domain 2"/>
    <property type="match status" value="1"/>
</dbReference>
<dbReference type="SUPFAM" id="SSF51905">
    <property type="entry name" value="FAD/NAD(P)-binding domain"/>
    <property type="match status" value="1"/>
</dbReference>
<keyword evidence="4" id="KW-1185">Reference proteome</keyword>
<dbReference type="AlphaFoldDB" id="A0A068SQS1"/>
<sequence>MKPFQSEPPYGLTAPAAPITQAFSGARTVDFLLIGGGYGGLLTAIDLAERGAQVVVLEAADIGAGGSGRNHGQCIPVFRYLDPAVLPAKGAELLANAGALVFDRIRQYDMQCEAVQKGTLTAAYNKRTLATTRSAHAKYNGLGKSDRYYDADEIASLTGTRKFSGGWAHREGGHVNPLAYVRELARVALSLGVEIFTKSPMVGMTRQPGGWQVRTPDGEIHAKVVGLTTDAYSNGSIPGSLTKGFFPLTSYAVASRPLTADQRSAVMPSGMNFGDTHHDPMFFRIDASGRIITGGLREPGRGTRFDYTAAFMTRRLGAIWPVLADLQWDHMWTGVVSMALDQTPSIQKLDDGLWALSGWSGRGVPTSAALSRAFARTLEDPAKGLSYWPQRTPPQVIARGLLGSMVQLCRGPYNQMRDKLES</sequence>
<proteinExistence type="predicted"/>
<keyword evidence="1" id="KW-0560">Oxidoreductase</keyword>
<evidence type="ECO:0000256" key="1">
    <source>
        <dbReference type="ARBA" id="ARBA00023002"/>
    </source>
</evidence>
<organism evidence="3 4">
    <name type="scientific">Neorhizobium galegae bv. orientalis str. HAMBI 540</name>
    <dbReference type="NCBI Taxonomy" id="1028800"/>
    <lineage>
        <taxon>Bacteria</taxon>
        <taxon>Pseudomonadati</taxon>
        <taxon>Pseudomonadota</taxon>
        <taxon>Alphaproteobacteria</taxon>
        <taxon>Hyphomicrobiales</taxon>
        <taxon>Rhizobiaceae</taxon>
        <taxon>Rhizobium/Agrobacterium group</taxon>
        <taxon>Neorhizobium</taxon>
    </lineage>
</organism>
<gene>
    <name evidence="3" type="ORF">RG540_CH19470</name>
</gene>
<dbReference type="GO" id="GO:0016491">
    <property type="term" value="F:oxidoreductase activity"/>
    <property type="evidence" value="ECO:0007669"/>
    <property type="project" value="UniProtKB-KW"/>
</dbReference>
<dbReference type="GO" id="GO:0005737">
    <property type="term" value="C:cytoplasm"/>
    <property type="evidence" value="ECO:0007669"/>
    <property type="project" value="TreeGrafter"/>
</dbReference>
<dbReference type="HOGENOM" id="CLU_007884_3_3_5"/>
<dbReference type="PATRIC" id="fig|1028800.3.peg.1961"/>
<evidence type="ECO:0000313" key="4">
    <source>
        <dbReference type="Proteomes" id="UP000028181"/>
    </source>
</evidence>
<dbReference type="PANTHER" id="PTHR13847:SF281">
    <property type="entry name" value="FAD DEPENDENT OXIDOREDUCTASE DOMAIN-CONTAINING PROTEIN"/>
    <property type="match status" value="1"/>
</dbReference>
<dbReference type="RefSeq" id="WP_038587158.1">
    <property type="nucleotide sequence ID" value="NZ_HG938353.1"/>
</dbReference>
<evidence type="ECO:0000259" key="2">
    <source>
        <dbReference type="Pfam" id="PF01266"/>
    </source>
</evidence>
<dbReference type="InterPro" id="IPR006076">
    <property type="entry name" value="FAD-dep_OxRdtase"/>
</dbReference>
<feature type="domain" description="FAD dependent oxidoreductase" evidence="2">
    <location>
        <begin position="30"/>
        <end position="376"/>
    </location>
</feature>
<name>A0A068SQS1_NEOGA</name>
<dbReference type="InterPro" id="IPR036188">
    <property type="entry name" value="FAD/NAD-bd_sf"/>
</dbReference>
<dbReference type="KEGG" id="ngg:RG540_CH19470"/>
<dbReference type="eggNOG" id="COG0665">
    <property type="taxonomic scope" value="Bacteria"/>
</dbReference>
<dbReference type="OrthoDB" id="9814969at2"/>
<dbReference type="GeneID" id="24258246"/>
<dbReference type="Proteomes" id="UP000028181">
    <property type="component" value="Chromosome I"/>
</dbReference>
<protein>
    <submittedName>
        <fullName evidence="3">Glycine/D-amino acid oxidase, deaminating</fullName>
    </submittedName>
</protein>
<accession>A0A068SQS1</accession>
<dbReference type="PANTHER" id="PTHR13847">
    <property type="entry name" value="SARCOSINE DEHYDROGENASE-RELATED"/>
    <property type="match status" value="1"/>
</dbReference>
<dbReference type="EMBL" id="HG938353">
    <property type="protein sequence ID" value="CDN48116.1"/>
    <property type="molecule type" value="Genomic_DNA"/>
</dbReference>
<dbReference type="Gene3D" id="3.50.50.60">
    <property type="entry name" value="FAD/NAD(P)-binding domain"/>
    <property type="match status" value="1"/>
</dbReference>
<evidence type="ECO:0000313" key="3">
    <source>
        <dbReference type="EMBL" id="CDN48116.1"/>
    </source>
</evidence>
<dbReference type="Pfam" id="PF01266">
    <property type="entry name" value="DAO"/>
    <property type="match status" value="1"/>
</dbReference>
<reference evidence="4" key="1">
    <citation type="journal article" date="2014" name="BMC Genomics">
        <title>Genome sequencing of two Neorhizobium galegae strains reveals a noeT gene responsible for the unusual acetylation of the nodulation factors.</title>
        <authorList>
            <person name="Osterman J."/>
            <person name="Marsh J."/>
            <person name="Laine P.K."/>
            <person name="Zeng Z."/>
            <person name="Alatalo E."/>
            <person name="Sullivan J.T."/>
            <person name="Young J.P."/>
            <person name="Thomas-Oates J."/>
            <person name="Paulin L."/>
            <person name="Lindstrom K."/>
        </authorList>
    </citation>
    <scope>NUCLEOTIDE SEQUENCE [LARGE SCALE GENOMIC DNA]</scope>
    <source>
        <strain evidence="4">HAMBI 540</strain>
    </source>
</reference>